<dbReference type="InterPro" id="IPR010001">
    <property type="entry name" value="BofA"/>
</dbReference>
<keyword evidence="1" id="KW-0472">Membrane</keyword>
<gene>
    <name evidence="2" type="ORF">SAMN05877842_1252</name>
</gene>
<keyword evidence="3" id="KW-1185">Reference proteome</keyword>
<accession>A0A285USV1</accession>
<feature type="transmembrane region" description="Helical" evidence="1">
    <location>
        <begin position="66"/>
        <end position="89"/>
    </location>
</feature>
<evidence type="ECO:0000313" key="3">
    <source>
        <dbReference type="Proteomes" id="UP000219252"/>
    </source>
</evidence>
<proteinExistence type="predicted"/>
<keyword evidence="1" id="KW-1133">Transmembrane helix</keyword>
<dbReference type="EMBL" id="OBQC01000025">
    <property type="protein sequence ID" value="SOC44902.1"/>
    <property type="molecule type" value="Genomic_DNA"/>
</dbReference>
<protein>
    <submittedName>
        <fullName evidence="2">Inhibitor of the pro-sigma K processing machinery</fullName>
    </submittedName>
</protein>
<evidence type="ECO:0000256" key="1">
    <source>
        <dbReference type="SAM" id="Phobius"/>
    </source>
</evidence>
<sequence>MTIYIIIGFICVLLIVGFILIGKNVGYGSLLEKLAILWFRLACAFAILYIAHIIADGYNIIVPVNLFSALTIAILGIPGMLCIGILTFFQ</sequence>
<keyword evidence="1" id="KW-0812">Transmembrane</keyword>
<dbReference type="Pfam" id="PF07441">
    <property type="entry name" value="BofA"/>
    <property type="match status" value="1"/>
</dbReference>
<dbReference type="Proteomes" id="UP000219252">
    <property type="component" value="Unassembled WGS sequence"/>
</dbReference>
<dbReference type="OrthoDB" id="2736007at2"/>
<dbReference type="RefSeq" id="WP_097151243.1">
    <property type="nucleotide sequence ID" value="NZ_OBQC01000025.1"/>
</dbReference>
<name>A0A285USV1_9BACL</name>
<evidence type="ECO:0000313" key="2">
    <source>
        <dbReference type="EMBL" id="SOC44902.1"/>
    </source>
</evidence>
<feature type="transmembrane region" description="Helical" evidence="1">
    <location>
        <begin position="34"/>
        <end position="54"/>
    </location>
</feature>
<dbReference type="AlphaFoldDB" id="A0A285USV1"/>
<feature type="transmembrane region" description="Helical" evidence="1">
    <location>
        <begin position="6"/>
        <end position="22"/>
    </location>
</feature>
<organism evidence="2 3">
    <name type="scientific">Ureibacillus acetophenoni</name>
    <dbReference type="NCBI Taxonomy" id="614649"/>
    <lineage>
        <taxon>Bacteria</taxon>
        <taxon>Bacillati</taxon>
        <taxon>Bacillota</taxon>
        <taxon>Bacilli</taxon>
        <taxon>Bacillales</taxon>
        <taxon>Caryophanaceae</taxon>
        <taxon>Ureibacillus</taxon>
    </lineage>
</organism>
<reference evidence="3" key="1">
    <citation type="submission" date="2017-08" db="EMBL/GenBank/DDBJ databases">
        <authorList>
            <person name="Varghese N."/>
            <person name="Submissions S."/>
        </authorList>
    </citation>
    <scope>NUCLEOTIDE SEQUENCE [LARGE SCALE GENOMIC DNA]</scope>
    <source>
        <strain evidence="3">JC23</strain>
    </source>
</reference>